<gene>
    <name evidence="3" type="ORF">ASAP_0997</name>
</gene>
<proteinExistence type="predicted"/>
<keyword evidence="2" id="KW-0732">Signal</keyword>
<protein>
    <submittedName>
        <fullName evidence="3">Uncharacterized protein</fullName>
    </submittedName>
</protein>
<accession>A0A060QJR1</accession>
<evidence type="ECO:0000313" key="4">
    <source>
        <dbReference type="Proteomes" id="UP000027583"/>
    </source>
</evidence>
<dbReference type="AlphaFoldDB" id="A0A060QJR1"/>
<sequence>MTKRFGVGLLLAALGAAVILPRLGTTGFSSPASKPCPPGRRAMTGQQRCDDDDTATGSHGSTVTASGRSGHWWRASEDTESAGHAGFGESASAHASGGE</sequence>
<reference evidence="3 4" key="1">
    <citation type="journal article" date="2014" name="Genome Biol. Evol.">
        <title>Acetic acid bacteria genomes reveal functional traits for adaptation to life in insect guts.</title>
        <authorList>
            <person name="Chouaia B."/>
            <person name="Gaiarsa S."/>
            <person name="Crotti E."/>
            <person name="Comandatore F."/>
            <person name="Degli Esposti M."/>
            <person name="Ricci I."/>
            <person name="Alma A."/>
            <person name="Favia G."/>
            <person name="Bandi C."/>
            <person name="Daffonchio D."/>
        </authorList>
    </citation>
    <scope>NUCLEOTIDE SEQUENCE [LARGE SCALE GENOMIC DNA]</scope>
    <source>
        <strain evidence="3 4">SF2.1</strain>
    </source>
</reference>
<dbReference type="RefSeq" id="WP_023979187.1">
    <property type="nucleotide sequence ID" value="NZ_JBBCPA010000005.1"/>
</dbReference>
<reference evidence="3 4" key="2">
    <citation type="journal article" date="2014" name="PLoS ONE">
        <title>Evolution of mitochondria reconstructed from the energy metabolism of living bacteria.</title>
        <authorList>
            <person name="Degli Esposti M."/>
            <person name="Chouaia B."/>
            <person name="Comandatore F."/>
            <person name="Crotti E."/>
            <person name="Sassera D."/>
            <person name="Lievens P.M."/>
            <person name="Daffonchio D."/>
            <person name="Bandi C."/>
        </authorList>
    </citation>
    <scope>NUCLEOTIDE SEQUENCE [LARGE SCALE GENOMIC DNA]</scope>
    <source>
        <strain evidence="3 4">SF2.1</strain>
    </source>
</reference>
<evidence type="ECO:0000256" key="1">
    <source>
        <dbReference type="SAM" id="MobiDB-lite"/>
    </source>
</evidence>
<feature type="chain" id="PRO_5001590511" evidence="2">
    <location>
        <begin position="25"/>
        <end position="99"/>
    </location>
</feature>
<name>A0A060QJR1_9PROT</name>
<comment type="caution">
    <text evidence="3">The sequence shown here is derived from an EMBL/GenBank/DDBJ whole genome shotgun (WGS) entry which is preliminary data.</text>
</comment>
<feature type="compositionally biased region" description="Polar residues" evidence="1">
    <location>
        <begin position="55"/>
        <end position="67"/>
    </location>
</feature>
<evidence type="ECO:0000256" key="2">
    <source>
        <dbReference type="SAM" id="SignalP"/>
    </source>
</evidence>
<evidence type="ECO:0000313" key="3">
    <source>
        <dbReference type="EMBL" id="CDG39042.1"/>
    </source>
</evidence>
<feature type="region of interest" description="Disordered" evidence="1">
    <location>
        <begin position="24"/>
        <end position="99"/>
    </location>
</feature>
<organism evidence="3 4">
    <name type="scientific">Asaia bogorensis</name>
    <dbReference type="NCBI Taxonomy" id="91915"/>
    <lineage>
        <taxon>Bacteria</taxon>
        <taxon>Pseudomonadati</taxon>
        <taxon>Pseudomonadota</taxon>
        <taxon>Alphaproteobacteria</taxon>
        <taxon>Acetobacterales</taxon>
        <taxon>Acetobacteraceae</taxon>
        <taxon>Asaia</taxon>
    </lineage>
</organism>
<dbReference type="EMBL" id="CBLX010000007">
    <property type="protein sequence ID" value="CDG39042.1"/>
    <property type="molecule type" value="Genomic_DNA"/>
</dbReference>
<feature type="signal peptide" evidence="2">
    <location>
        <begin position="1"/>
        <end position="24"/>
    </location>
</feature>
<dbReference type="Proteomes" id="UP000027583">
    <property type="component" value="Unassembled WGS sequence"/>
</dbReference>